<dbReference type="InterPro" id="IPR043141">
    <property type="entry name" value="Ribosomal_uL10-like_sf"/>
</dbReference>
<keyword evidence="5" id="KW-0699">rRNA-binding</keyword>
<dbReference type="Proteomes" id="UP000774000">
    <property type="component" value="Unassembled WGS sequence"/>
</dbReference>
<keyword evidence="7" id="KW-1185">Reference proteome</keyword>
<dbReference type="Pfam" id="PF00466">
    <property type="entry name" value="Ribosomal_L10"/>
    <property type="match status" value="1"/>
</dbReference>
<evidence type="ECO:0000313" key="7">
    <source>
        <dbReference type="Proteomes" id="UP000774000"/>
    </source>
</evidence>
<evidence type="ECO:0000256" key="3">
    <source>
        <dbReference type="ARBA" id="ARBA00023274"/>
    </source>
</evidence>
<dbReference type="InterPro" id="IPR047865">
    <property type="entry name" value="Ribosomal_uL10_bac_type"/>
</dbReference>
<evidence type="ECO:0000256" key="2">
    <source>
        <dbReference type="ARBA" id="ARBA00022980"/>
    </source>
</evidence>
<dbReference type="HAMAP" id="MF_00362">
    <property type="entry name" value="Ribosomal_uL10"/>
    <property type="match status" value="1"/>
</dbReference>
<keyword evidence="2 5" id="KW-0689">Ribosomal protein</keyword>
<evidence type="ECO:0000256" key="4">
    <source>
        <dbReference type="ARBA" id="ARBA00035202"/>
    </source>
</evidence>
<comment type="subunit">
    <text evidence="5">Part of the ribosomal stalk of the 50S ribosomal subunit. The N-terminus interacts with L11 and the large rRNA to form the base of the stalk. The C-terminus forms an elongated spine to which L12 dimers bind in a sequential fashion forming a multimeric L10(L12)X complex.</text>
</comment>
<dbReference type="RefSeq" id="WP_204702661.1">
    <property type="nucleotide sequence ID" value="NZ_JAFBDQ010000018.1"/>
</dbReference>
<dbReference type="GO" id="GO:0003735">
    <property type="term" value="F:structural constituent of ribosome"/>
    <property type="evidence" value="ECO:0007669"/>
    <property type="project" value="InterPro"/>
</dbReference>
<dbReference type="NCBIfam" id="NF000955">
    <property type="entry name" value="PRK00099.1-1"/>
    <property type="match status" value="1"/>
</dbReference>
<name>A0A939BQ41_9FIRM</name>
<keyword evidence="5" id="KW-0694">RNA-binding</keyword>
<comment type="function">
    <text evidence="5">Forms part of the ribosomal stalk, playing a central role in the interaction of the ribosome with GTP-bound translation factors.</text>
</comment>
<dbReference type="Gene3D" id="6.10.250.290">
    <property type="match status" value="1"/>
</dbReference>
<keyword evidence="3 5" id="KW-0687">Ribonucleoprotein</keyword>
<evidence type="ECO:0000313" key="6">
    <source>
        <dbReference type="EMBL" id="MBM7557842.1"/>
    </source>
</evidence>
<evidence type="ECO:0000256" key="1">
    <source>
        <dbReference type="ARBA" id="ARBA00008889"/>
    </source>
</evidence>
<gene>
    <name evidence="5" type="primary">rplJ</name>
    <name evidence="6" type="ORF">JOC47_002708</name>
</gene>
<dbReference type="GO" id="GO:0070180">
    <property type="term" value="F:large ribosomal subunit rRNA binding"/>
    <property type="evidence" value="ECO:0007669"/>
    <property type="project" value="UniProtKB-UniRule"/>
</dbReference>
<dbReference type="PROSITE" id="PS01109">
    <property type="entry name" value="RIBOSOMAL_L10"/>
    <property type="match status" value="1"/>
</dbReference>
<dbReference type="AlphaFoldDB" id="A0A939BQ41"/>
<dbReference type="EMBL" id="JAFBDQ010000018">
    <property type="protein sequence ID" value="MBM7557842.1"/>
    <property type="molecule type" value="Genomic_DNA"/>
</dbReference>
<dbReference type="InterPro" id="IPR002363">
    <property type="entry name" value="Ribosomal_uL10_CS_bac"/>
</dbReference>
<dbReference type="PANTHER" id="PTHR11560">
    <property type="entry name" value="39S RIBOSOMAL PROTEIN L10, MITOCHONDRIAL"/>
    <property type="match status" value="1"/>
</dbReference>
<dbReference type="GO" id="GO:0006412">
    <property type="term" value="P:translation"/>
    <property type="evidence" value="ECO:0007669"/>
    <property type="project" value="UniProtKB-UniRule"/>
</dbReference>
<reference evidence="6" key="1">
    <citation type="submission" date="2021-01" db="EMBL/GenBank/DDBJ databases">
        <title>Genomic Encyclopedia of Type Strains, Phase IV (KMG-IV): sequencing the most valuable type-strain genomes for metagenomic binning, comparative biology and taxonomic classification.</title>
        <authorList>
            <person name="Goeker M."/>
        </authorList>
    </citation>
    <scope>NUCLEOTIDE SEQUENCE</scope>
    <source>
        <strain evidence="6">DSM 23230</strain>
    </source>
</reference>
<dbReference type="GO" id="GO:0015934">
    <property type="term" value="C:large ribosomal subunit"/>
    <property type="evidence" value="ECO:0007669"/>
    <property type="project" value="InterPro"/>
</dbReference>
<dbReference type="CDD" id="cd05797">
    <property type="entry name" value="Ribosomal_L10"/>
    <property type="match status" value="1"/>
</dbReference>
<dbReference type="InterPro" id="IPR022973">
    <property type="entry name" value="Ribosomal_uL10_bac"/>
</dbReference>
<dbReference type="InterPro" id="IPR001790">
    <property type="entry name" value="Ribosomal_uL10"/>
</dbReference>
<evidence type="ECO:0000256" key="5">
    <source>
        <dbReference type="HAMAP-Rule" id="MF_00362"/>
    </source>
</evidence>
<sequence>MATKEKKKVIDELTTKFDKAKSAVLTDYRGLNVEQMTKLREKLREAGVDYKVAKNTLAYLAAKEAGCEEIEEYLSGPTAIAFSEEDPVAPAKILSEFAEENEALEIKSGLLDKEVLDTNEVKSLADVPSREELLGRLASGLKRPLNGLVHCLKDPVKSLAHVLKAVKDEKEEN</sequence>
<dbReference type="Gene3D" id="3.30.70.1730">
    <property type="match status" value="1"/>
</dbReference>
<proteinExistence type="inferred from homology"/>
<comment type="caution">
    <text evidence="6">The sequence shown here is derived from an EMBL/GenBank/DDBJ whole genome shotgun (WGS) entry which is preliminary data.</text>
</comment>
<accession>A0A939BQ41</accession>
<organism evidence="6 7">
    <name type="scientific">Halanaerobacter jeridensis</name>
    <dbReference type="NCBI Taxonomy" id="706427"/>
    <lineage>
        <taxon>Bacteria</taxon>
        <taxon>Bacillati</taxon>
        <taxon>Bacillota</taxon>
        <taxon>Clostridia</taxon>
        <taxon>Halanaerobiales</taxon>
        <taxon>Halobacteroidaceae</taxon>
        <taxon>Halanaerobacter</taxon>
    </lineage>
</organism>
<comment type="similarity">
    <text evidence="1 5">Belongs to the universal ribosomal protein uL10 family.</text>
</comment>
<dbReference type="SUPFAM" id="SSF160369">
    <property type="entry name" value="Ribosomal protein L10-like"/>
    <property type="match status" value="1"/>
</dbReference>
<protein>
    <recommendedName>
        <fullName evidence="4 5">Large ribosomal subunit protein uL10</fullName>
    </recommendedName>
</protein>